<comment type="caution">
    <text evidence="12">The sequence shown here is derived from an EMBL/GenBank/DDBJ whole genome shotgun (WGS) entry which is preliminary data.</text>
</comment>
<feature type="domain" description="Glycoside hydrolase family 31 TIM barrel" evidence="8">
    <location>
        <begin position="369"/>
        <end position="695"/>
    </location>
</feature>
<gene>
    <name evidence="12" type="ORF">AFUS01_LOCUS42894</name>
</gene>
<proteinExistence type="inferred from homology"/>
<keyword evidence="13" id="KW-1185">Reference proteome</keyword>
<feature type="domain" description="Glycoside hydrolase family 31 N-terminal" evidence="9">
    <location>
        <begin position="89"/>
        <end position="306"/>
    </location>
</feature>
<keyword evidence="5 6" id="KW-0326">Glycosidase</keyword>
<dbReference type="PANTHER" id="PTHR22762">
    <property type="entry name" value="ALPHA-GLUCOSIDASE"/>
    <property type="match status" value="1"/>
</dbReference>
<name>A0A8J2M752_9HEXA</name>
<keyword evidence="2" id="KW-0732">Signal</keyword>
<evidence type="ECO:0008006" key="14">
    <source>
        <dbReference type="Google" id="ProtNLM"/>
    </source>
</evidence>
<protein>
    <recommendedName>
        <fullName evidence="14">Glycoside hydrolase family 31 N-terminal domain-containing protein</fullName>
    </recommendedName>
</protein>
<dbReference type="EMBL" id="CAJVCH010569296">
    <property type="protein sequence ID" value="CAG7833255.1"/>
    <property type="molecule type" value="Genomic_DNA"/>
</dbReference>
<dbReference type="GO" id="GO:0090599">
    <property type="term" value="F:alpha-glucosidase activity"/>
    <property type="evidence" value="ECO:0007669"/>
    <property type="project" value="TreeGrafter"/>
</dbReference>
<dbReference type="Pfam" id="PF17137">
    <property type="entry name" value="DUF5110"/>
    <property type="match status" value="1"/>
</dbReference>
<dbReference type="GO" id="GO:0005975">
    <property type="term" value="P:carbohydrate metabolic process"/>
    <property type="evidence" value="ECO:0007669"/>
    <property type="project" value="InterPro"/>
</dbReference>
<evidence type="ECO:0000256" key="6">
    <source>
        <dbReference type="RuleBase" id="RU361185"/>
    </source>
</evidence>
<organism evidence="12 13">
    <name type="scientific">Allacma fusca</name>
    <dbReference type="NCBI Taxonomy" id="39272"/>
    <lineage>
        <taxon>Eukaryota</taxon>
        <taxon>Metazoa</taxon>
        <taxon>Ecdysozoa</taxon>
        <taxon>Arthropoda</taxon>
        <taxon>Hexapoda</taxon>
        <taxon>Collembola</taxon>
        <taxon>Symphypleona</taxon>
        <taxon>Sminthuridae</taxon>
        <taxon>Allacma</taxon>
    </lineage>
</organism>
<dbReference type="InterPro" id="IPR000322">
    <property type="entry name" value="Glyco_hydro_31_TIM"/>
</dbReference>
<feature type="domain" description="DUF5110" evidence="10">
    <location>
        <begin position="807"/>
        <end position="861"/>
    </location>
</feature>
<accession>A0A8J2M752</accession>
<evidence type="ECO:0000256" key="3">
    <source>
        <dbReference type="ARBA" id="ARBA00022801"/>
    </source>
</evidence>
<feature type="compositionally biased region" description="Acidic residues" evidence="7">
    <location>
        <begin position="186"/>
        <end position="201"/>
    </location>
</feature>
<dbReference type="CDD" id="cd06603">
    <property type="entry name" value="GH31_GANC_GANAB_alpha"/>
    <property type="match status" value="1"/>
</dbReference>
<dbReference type="OrthoDB" id="3237269at2759"/>
<evidence type="ECO:0000256" key="7">
    <source>
        <dbReference type="SAM" id="MobiDB-lite"/>
    </source>
</evidence>
<feature type="region of interest" description="Disordered" evidence="7">
    <location>
        <begin position="179"/>
        <end position="226"/>
    </location>
</feature>
<keyword evidence="3 6" id="KW-0378">Hydrolase</keyword>
<evidence type="ECO:0000259" key="9">
    <source>
        <dbReference type="Pfam" id="PF13802"/>
    </source>
</evidence>
<evidence type="ECO:0000259" key="8">
    <source>
        <dbReference type="Pfam" id="PF01055"/>
    </source>
</evidence>
<keyword evidence="4" id="KW-0325">Glycoprotein</keyword>
<evidence type="ECO:0000256" key="4">
    <source>
        <dbReference type="ARBA" id="ARBA00023180"/>
    </source>
</evidence>
<dbReference type="InterPro" id="IPR025887">
    <property type="entry name" value="Glyco_hydro_31_N_dom"/>
</dbReference>
<evidence type="ECO:0000259" key="11">
    <source>
        <dbReference type="Pfam" id="PF21365"/>
    </source>
</evidence>
<evidence type="ECO:0000313" key="12">
    <source>
        <dbReference type="EMBL" id="CAG7833255.1"/>
    </source>
</evidence>
<dbReference type="FunFam" id="2.60.40.1180:FF:000023">
    <property type="entry name" value="neutral alpha-glucosidase AB isoform X2"/>
    <property type="match status" value="1"/>
</dbReference>
<comment type="similarity">
    <text evidence="1 6">Belongs to the glycosyl hydrolase 31 family.</text>
</comment>
<feature type="domain" description="Glycosyl hydrolase family 31 C-terminal" evidence="11">
    <location>
        <begin position="703"/>
        <end position="788"/>
    </location>
</feature>
<dbReference type="AlphaFoldDB" id="A0A8J2M752"/>
<evidence type="ECO:0000256" key="1">
    <source>
        <dbReference type="ARBA" id="ARBA00007806"/>
    </source>
</evidence>
<dbReference type="CDD" id="cd14752">
    <property type="entry name" value="GH31_N"/>
    <property type="match status" value="1"/>
</dbReference>
<dbReference type="InterPro" id="IPR033403">
    <property type="entry name" value="DUF5110"/>
</dbReference>
<dbReference type="Pfam" id="PF01055">
    <property type="entry name" value="Glyco_hydro_31_2nd"/>
    <property type="match status" value="1"/>
</dbReference>
<dbReference type="PANTHER" id="PTHR22762:SF54">
    <property type="entry name" value="BCDNA.GH04962"/>
    <property type="match status" value="1"/>
</dbReference>
<evidence type="ECO:0000256" key="5">
    <source>
        <dbReference type="ARBA" id="ARBA00023295"/>
    </source>
</evidence>
<dbReference type="Pfam" id="PF21365">
    <property type="entry name" value="Glyco_hydro_31_3rd"/>
    <property type="match status" value="1"/>
</dbReference>
<dbReference type="Proteomes" id="UP000708208">
    <property type="component" value="Unassembled WGS sequence"/>
</dbReference>
<reference evidence="12" key="1">
    <citation type="submission" date="2021-06" db="EMBL/GenBank/DDBJ databases">
        <authorList>
            <person name="Hodson N. C."/>
            <person name="Mongue J. A."/>
            <person name="Jaron S. K."/>
        </authorList>
    </citation>
    <scope>NUCLEOTIDE SEQUENCE</scope>
</reference>
<evidence type="ECO:0000313" key="13">
    <source>
        <dbReference type="Proteomes" id="UP000708208"/>
    </source>
</evidence>
<dbReference type="GO" id="GO:0006491">
    <property type="term" value="P:N-glycan processing"/>
    <property type="evidence" value="ECO:0007669"/>
    <property type="project" value="TreeGrafter"/>
</dbReference>
<dbReference type="InterPro" id="IPR048395">
    <property type="entry name" value="Glyco_hydro_31_C"/>
</dbReference>
<evidence type="ECO:0000259" key="10">
    <source>
        <dbReference type="Pfam" id="PF17137"/>
    </source>
</evidence>
<dbReference type="Pfam" id="PF13802">
    <property type="entry name" value="Gal_mutarotas_2"/>
    <property type="match status" value="1"/>
</dbReference>
<sequence>MIMSRLWSSSLVTSKIIFLSYVFLILISHSDTVDRSKFKTCDQSGFCKRQRNVKEGSATYEADLSQGTVSTSSVSIPVINKGNGIPFVLEVFLLEGLKFRVKLNEAKPLRPRYEVEHALLSNMREGKLEVKKAADHWALIADTNNEARVYSTPLRIEFYSGGEKVTVINGRQMLKFEHLRKKPDVNDEPNDENAANEEGKEEPEPSMWEESFGGHQDSKPRGPESVGVDIDFPFTQHLYGLPEHADSFLIKDTKGGDPYRLYNLDVFEYEVNNGMALYASVPYIMAHSPKNTVGLLWLNAAETWVDFDVGGGSNLVDSIVNLVGGGASDEKVGRTRWMSESGIIDIFVFMGPKPTDVMRQFGEVAGTAPLPQMWAIASQQCRWNYNDEEDVRQVDEGFDSHDMPYDSIWLDIEHTDGKKYFTWDSHKFGHPVEMIQNITAKGRKMVTIIDPHIKRESGYFVHEDALRDDLYVKDKTGKVYEGWCWPGAASYLDFFDPKVREYWSSRFRLENYPSTVDLYTWNDMNEPSVFNGPEVTMPKDLIHYGDWEHRDVHNLYGLLMVKATYDGQMLRSENQLRPFILTRAAYVGSHRYTSIWTGDNTAEWSHLKISIPMCLSLGIAGFAHCGADIGGFFHNPEPELILRWYQAAMFQPFVRNHAHIETKRREPWLFGDHNTALIRSAIRKRYALLPYWYTLFHQAEMEGIPPMRPIWMLFPDDVKTYNIEGQHLIGNALMVAPVLEKGASKVSVYLPGVIWYDFYNYVAYQSGYHTIPVTEDSIPVFQRGGTIIPTKQRIRRASTLMKRDPFTLFVALDENNEARGRLYIDDGQSFGYRNGKFLEVEFTFKDNKLQSRVVNPGSYATTEWVERVVILGWRNRPASITVSSKSVGTSKLEFEGTHPLVIRKPRTLITEDWEIILS</sequence>
<evidence type="ECO:0000256" key="2">
    <source>
        <dbReference type="ARBA" id="ARBA00022729"/>
    </source>
</evidence>